<accession>A0ABW0DXJ7</accession>
<name>A0ABW0DXJ7_9ACTN</name>
<evidence type="ECO:0000313" key="2">
    <source>
        <dbReference type="Proteomes" id="UP001596035"/>
    </source>
</evidence>
<gene>
    <name evidence="1" type="ORF">ACFPWV_19115</name>
</gene>
<evidence type="ECO:0000313" key="1">
    <source>
        <dbReference type="EMBL" id="MFC5241998.1"/>
    </source>
</evidence>
<dbReference type="RefSeq" id="WP_344560397.1">
    <property type="nucleotide sequence ID" value="NZ_BAAATG010000017.1"/>
</dbReference>
<organism evidence="1 2">
    <name type="scientific">Streptomyces atrovirens</name>
    <dbReference type="NCBI Taxonomy" id="285556"/>
    <lineage>
        <taxon>Bacteria</taxon>
        <taxon>Bacillati</taxon>
        <taxon>Actinomycetota</taxon>
        <taxon>Actinomycetes</taxon>
        <taxon>Kitasatosporales</taxon>
        <taxon>Streptomycetaceae</taxon>
        <taxon>Streptomyces</taxon>
    </lineage>
</organism>
<keyword evidence="2" id="KW-1185">Reference proteome</keyword>
<sequence length="87" mass="9089">MTLQAPFPGPYEFAAPGLVEALRVAEAALAPMPSVAVVDGRVVGHVPLSATRSDAPRRTVDVLSLSPLGVVQPVADCVRSARRRTVT</sequence>
<comment type="caution">
    <text evidence="1">The sequence shown here is derived from an EMBL/GenBank/DDBJ whole genome shotgun (WGS) entry which is preliminary data.</text>
</comment>
<reference evidence="2" key="1">
    <citation type="journal article" date="2019" name="Int. J. Syst. Evol. Microbiol.">
        <title>The Global Catalogue of Microorganisms (GCM) 10K type strain sequencing project: providing services to taxonomists for standard genome sequencing and annotation.</title>
        <authorList>
            <consortium name="The Broad Institute Genomics Platform"/>
            <consortium name="The Broad Institute Genome Sequencing Center for Infectious Disease"/>
            <person name="Wu L."/>
            <person name="Ma J."/>
        </authorList>
    </citation>
    <scope>NUCLEOTIDE SEQUENCE [LARGE SCALE GENOMIC DNA]</scope>
    <source>
        <strain evidence="2">CGMCC 4.7131</strain>
    </source>
</reference>
<dbReference type="Proteomes" id="UP001596035">
    <property type="component" value="Unassembled WGS sequence"/>
</dbReference>
<dbReference type="EMBL" id="JBHSKN010000016">
    <property type="protein sequence ID" value="MFC5241998.1"/>
    <property type="molecule type" value="Genomic_DNA"/>
</dbReference>
<proteinExistence type="predicted"/>
<protein>
    <submittedName>
        <fullName evidence="1">Uncharacterized protein</fullName>
    </submittedName>
</protein>